<comment type="pathway">
    <text evidence="1 7">Cell wall biogenesis; peptidoglycan biosynthesis.</text>
</comment>
<dbReference type="InterPro" id="IPR005490">
    <property type="entry name" value="LD_TPept_cat_dom"/>
</dbReference>
<feature type="chain" id="PRO_5045060517" evidence="9">
    <location>
        <begin position="33"/>
        <end position="336"/>
    </location>
</feature>
<dbReference type="Gene3D" id="2.40.440.10">
    <property type="entry name" value="L,D-transpeptidase catalytic domain-like"/>
    <property type="match status" value="1"/>
</dbReference>
<evidence type="ECO:0000256" key="8">
    <source>
        <dbReference type="SAM" id="MobiDB-lite"/>
    </source>
</evidence>
<gene>
    <name evidence="11" type="ORF">AB3X52_05705</name>
</gene>
<keyword evidence="9" id="KW-0732">Signal</keyword>
<dbReference type="PANTHER" id="PTHR30582:SF2">
    <property type="entry name" value="L,D-TRANSPEPTIDASE YCIB-RELATED"/>
    <property type="match status" value="1"/>
</dbReference>
<evidence type="ECO:0000256" key="7">
    <source>
        <dbReference type="PROSITE-ProRule" id="PRU01373"/>
    </source>
</evidence>
<reference evidence="11 12" key="1">
    <citation type="submission" date="2024-07" db="EMBL/GenBank/DDBJ databases">
        <authorList>
            <person name="Lee S."/>
            <person name="Kang M."/>
        </authorList>
    </citation>
    <scope>NUCLEOTIDE SEQUENCE [LARGE SCALE GENOMIC DNA]</scope>
    <source>
        <strain evidence="11 12">DS6</strain>
    </source>
</reference>
<name>A0ABV3SZN1_9ACTN</name>
<protein>
    <submittedName>
        <fullName evidence="11">Ig-like domain-containing protein</fullName>
    </submittedName>
</protein>
<keyword evidence="12" id="KW-1185">Reference proteome</keyword>
<dbReference type="RefSeq" id="WP_367992171.1">
    <property type="nucleotide sequence ID" value="NZ_JBFPJR010000007.1"/>
</dbReference>
<feature type="domain" description="L,D-TPase catalytic" evidence="10">
    <location>
        <begin position="174"/>
        <end position="300"/>
    </location>
</feature>
<dbReference type="InterPro" id="IPR041280">
    <property type="entry name" value="Big_10"/>
</dbReference>
<evidence type="ECO:0000313" key="11">
    <source>
        <dbReference type="EMBL" id="MEX0427109.1"/>
    </source>
</evidence>
<evidence type="ECO:0000256" key="1">
    <source>
        <dbReference type="ARBA" id="ARBA00004752"/>
    </source>
</evidence>
<dbReference type="SUPFAM" id="SSF141523">
    <property type="entry name" value="L,D-transpeptidase catalytic domain-like"/>
    <property type="match status" value="1"/>
</dbReference>
<dbReference type="InterPro" id="IPR050979">
    <property type="entry name" value="LD-transpeptidase"/>
</dbReference>
<evidence type="ECO:0000256" key="4">
    <source>
        <dbReference type="ARBA" id="ARBA00022984"/>
    </source>
</evidence>
<evidence type="ECO:0000313" key="12">
    <source>
        <dbReference type="Proteomes" id="UP001556631"/>
    </source>
</evidence>
<dbReference type="EMBL" id="JBFPJR010000007">
    <property type="protein sequence ID" value="MEX0427109.1"/>
    <property type="molecule type" value="Genomic_DNA"/>
</dbReference>
<evidence type="ECO:0000256" key="3">
    <source>
        <dbReference type="ARBA" id="ARBA00022960"/>
    </source>
</evidence>
<evidence type="ECO:0000256" key="2">
    <source>
        <dbReference type="ARBA" id="ARBA00022679"/>
    </source>
</evidence>
<dbReference type="Pfam" id="PF03734">
    <property type="entry name" value="YkuD"/>
    <property type="match status" value="1"/>
</dbReference>
<feature type="compositionally biased region" description="Low complexity" evidence="8">
    <location>
        <begin position="32"/>
        <end position="61"/>
    </location>
</feature>
<dbReference type="CDD" id="cd16913">
    <property type="entry name" value="YkuD_like"/>
    <property type="match status" value="1"/>
</dbReference>
<dbReference type="CDD" id="cd13432">
    <property type="entry name" value="LDT_IgD_like_2"/>
    <property type="match status" value="1"/>
</dbReference>
<keyword evidence="2" id="KW-0808">Transferase</keyword>
<proteinExistence type="predicted"/>
<dbReference type="PANTHER" id="PTHR30582">
    <property type="entry name" value="L,D-TRANSPEPTIDASE"/>
    <property type="match status" value="1"/>
</dbReference>
<feature type="signal peptide" evidence="9">
    <location>
        <begin position="1"/>
        <end position="32"/>
    </location>
</feature>
<keyword evidence="6 7" id="KW-0961">Cell wall biogenesis/degradation</keyword>
<evidence type="ECO:0000256" key="6">
    <source>
        <dbReference type="ARBA" id="ARBA00023316"/>
    </source>
</evidence>
<sequence>MGARWMKKARSVRAVCAAVVVLLLTAAGCAGTGSTPEAGSTTTSPPASHASSPTATQTPSPRHYPTGPPMLLDSIAPLSGTTVGVAMPISIVFTDPVAVSARKRIEEHIRLTTSVPVVGAWHWFSDRRVDFRPKAFWKPGTTVSMVAGFDHVGDGHGRYGTHSYTRTFTIGSDVRTHVYVNQHKTVVSRDGKVLRTMPSDAGSPDWPSWDGTMAVVNKSRTVRMTSCSVHIACDKNDPNYYDLTLPWDVRITWSGTFLHYSTGDPYPGHSYGSHGCVHLSYADAKWFYNLVKQGDPVTITGSPRGKAAGDNGYAGYDLSWSEWLAGSGMKQFTTHV</sequence>
<dbReference type="PROSITE" id="PS51257">
    <property type="entry name" value="PROKAR_LIPOPROTEIN"/>
    <property type="match status" value="1"/>
</dbReference>
<evidence type="ECO:0000259" key="10">
    <source>
        <dbReference type="PROSITE" id="PS52029"/>
    </source>
</evidence>
<dbReference type="InterPro" id="IPR038063">
    <property type="entry name" value="Transpep_catalytic_dom"/>
</dbReference>
<accession>A0ABV3SZN1</accession>
<keyword evidence="5" id="KW-0012">Acyltransferase</keyword>
<comment type="caution">
    <text evidence="11">The sequence shown here is derived from an EMBL/GenBank/DDBJ whole genome shotgun (WGS) entry which is preliminary data.</text>
</comment>
<dbReference type="Pfam" id="PF17964">
    <property type="entry name" value="Big_10"/>
    <property type="match status" value="1"/>
</dbReference>
<organism evidence="11 12">
    <name type="scientific">Nocardioides eburneus</name>
    <dbReference type="NCBI Taxonomy" id="3231482"/>
    <lineage>
        <taxon>Bacteria</taxon>
        <taxon>Bacillati</taxon>
        <taxon>Actinomycetota</taxon>
        <taxon>Actinomycetes</taxon>
        <taxon>Propionibacteriales</taxon>
        <taxon>Nocardioidaceae</taxon>
        <taxon>Nocardioides</taxon>
    </lineage>
</organism>
<dbReference type="PROSITE" id="PS52029">
    <property type="entry name" value="LD_TPASE"/>
    <property type="match status" value="1"/>
</dbReference>
<feature type="active site" description="Proton donor/acceptor" evidence="7">
    <location>
        <position position="259"/>
    </location>
</feature>
<evidence type="ECO:0000256" key="5">
    <source>
        <dbReference type="ARBA" id="ARBA00023315"/>
    </source>
</evidence>
<feature type="active site" description="Nucleophile" evidence="7">
    <location>
        <position position="276"/>
    </location>
</feature>
<keyword evidence="3 7" id="KW-0133">Cell shape</keyword>
<keyword evidence="4 7" id="KW-0573">Peptidoglycan synthesis</keyword>
<evidence type="ECO:0000256" key="9">
    <source>
        <dbReference type="SAM" id="SignalP"/>
    </source>
</evidence>
<dbReference type="Proteomes" id="UP001556631">
    <property type="component" value="Unassembled WGS sequence"/>
</dbReference>
<dbReference type="Gene3D" id="2.60.40.3710">
    <property type="match status" value="1"/>
</dbReference>
<feature type="region of interest" description="Disordered" evidence="8">
    <location>
        <begin position="32"/>
        <end position="69"/>
    </location>
</feature>